<reference evidence="1" key="2">
    <citation type="submission" date="2020-08" db="EMBL/GenBank/DDBJ databases">
        <authorList>
            <person name="Chen M."/>
            <person name="Teng W."/>
            <person name="Zhao L."/>
            <person name="Hu C."/>
            <person name="Zhou Y."/>
            <person name="Han B."/>
            <person name="Song L."/>
            <person name="Shu W."/>
        </authorList>
    </citation>
    <scope>NUCLEOTIDE SEQUENCE</scope>
    <source>
        <strain evidence="1">FACHB-1375</strain>
    </source>
</reference>
<evidence type="ECO:0000313" key="2">
    <source>
        <dbReference type="Proteomes" id="UP000641646"/>
    </source>
</evidence>
<accession>A0A926VNE3</accession>
<organism evidence="1 2">
    <name type="scientific">Aerosakkonema funiforme FACHB-1375</name>
    <dbReference type="NCBI Taxonomy" id="2949571"/>
    <lineage>
        <taxon>Bacteria</taxon>
        <taxon>Bacillati</taxon>
        <taxon>Cyanobacteriota</taxon>
        <taxon>Cyanophyceae</taxon>
        <taxon>Oscillatoriophycideae</taxon>
        <taxon>Aerosakkonematales</taxon>
        <taxon>Aerosakkonemataceae</taxon>
        <taxon>Aerosakkonema</taxon>
    </lineage>
</organism>
<protein>
    <submittedName>
        <fullName evidence="1">DUF1643 domain-containing protein</fullName>
    </submittedName>
</protein>
<dbReference type="InterPro" id="IPR012441">
    <property type="entry name" value="DUF1643"/>
</dbReference>
<gene>
    <name evidence="1" type="ORF">H6G03_34135</name>
</gene>
<sequence>MRMGAIIDATGTYRYSLWREWDANAPRVCFVMLNPSTADATTDDPTIRRCIRFAQFWGYGSLEVVNLFAYRTTTPIDLRHAPNPIGKENDRYCYQASLFATKVIVAWGNWGGLLNRNQTVLNLLFHQQEIDCLGITKPGHPRHPLYIRSNTVPIRYSWPSTVACD</sequence>
<dbReference type="EMBL" id="JACJPW010000161">
    <property type="protein sequence ID" value="MBD2186042.1"/>
    <property type="molecule type" value="Genomic_DNA"/>
</dbReference>
<dbReference type="Pfam" id="PF07799">
    <property type="entry name" value="DUF1643"/>
    <property type="match status" value="1"/>
</dbReference>
<proteinExistence type="predicted"/>
<reference evidence="1" key="1">
    <citation type="journal article" date="2015" name="ISME J.">
        <title>Draft Genome Sequence of Streptomyces incarnatus NRRL8089, which Produces the Nucleoside Antibiotic Sinefungin.</title>
        <authorList>
            <person name="Oshima K."/>
            <person name="Hattori M."/>
            <person name="Shimizu H."/>
            <person name="Fukuda K."/>
            <person name="Nemoto M."/>
            <person name="Inagaki K."/>
            <person name="Tamura T."/>
        </authorList>
    </citation>
    <scope>NUCLEOTIDE SEQUENCE</scope>
    <source>
        <strain evidence="1">FACHB-1375</strain>
    </source>
</reference>
<comment type="caution">
    <text evidence="1">The sequence shown here is derived from an EMBL/GenBank/DDBJ whole genome shotgun (WGS) entry which is preliminary data.</text>
</comment>
<dbReference type="AlphaFoldDB" id="A0A926VNE3"/>
<evidence type="ECO:0000313" key="1">
    <source>
        <dbReference type="EMBL" id="MBD2186042.1"/>
    </source>
</evidence>
<name>A0A926VNE3_9CYAN</name>
<keyword evidence="2" id="KW-1185">Reference proteome</keyword>
<dbReference type="Proteomes" id="UP000641646">
    <property type="component" value="Unassembled WGS sequence"/>
</dbReference>